<dbReference type="AlphaFoldDB" id="A0AA47KKW8"/>
<dbReference type="RefSeq" id="WP_269578944.1">
    <property type="nucleotide sequence ID" value="NZ_CP114588.1"/>
</dbReference>
<evidence type="ECO:0000256" key="1">
    <source>
        <dbReference type="SAM" id="MobiDB-lite"/>
    </source>
</evidence>
<protein>
    <submittedName>
        <fullName evidence="2">Uncharacterized protein</fullName>
    </submittedName>
</protein>
<reference evidence="2" key="1">
    <citation type="submission" date="2022-09" db="EMBL/GenBank/DDBJ databases">
        <authorList>
            <person name="Li Z.-J."/>
        </authorList>
    </citation>
    <scope>NUCLEOTIDE SEQUENCE</scope>
    <source>
        <strain evidence="2">TGB11</strain>
    </source>
</reference>
<evidence type="ECO:0000313" key="3">
    <source>
        <dbReference type="Proteomes" id="UP001164748"/>
    </source>
</evidence>
<dbReference type="EMBL" id="CP114588">
    <property type="protein sequence ID" value="WBA08502.1"/>
    <property type="molecule type" value="Genomic_DNA"/>
</dbReference>
<feature type="compositionally biased region" description="Polar residues" evidence="1">
    <location>
        <begin position="1"/>
        <end position="25"/>
    </location>
</feature>
<dbReference type="Proteomes" id="UP001164748">
    <property type="component" value="Chromosome"/>
</dbReference>
<feature type="region of interest" description="Disordered" evidence="1">
    <location>
        <begin position="1"/>
        <end position="26"/>
    </location>
</feature>
<sequence>MKSKSATQNKLSSAKTGNGSLTRQPPSKLEKCLMTFLSKGLMGVHTLDQQVASLSHVKRMEATGKYWTSCLNTDVSAMKKKGIQVTSKFEPYRSSYGYVANFKRYWLADSKTVLSAVEQVNLLRQKRKESTLQMDQVKGFLEPYLRKEKVSTR</sequence>
<evidence type="ECO:0000313" key="2">
    <source>
        <dbReference type="EMBL" id="WBA08502.1"/>
    </source>
</evidence>
<gene>
    <name evidence="2" type="ORF">N8M53_12000</name>
</gene>
<accession>A0AA47KKW8</accession>
<proteinExistence type="predicted"/>
<organism evidence="2 3">
    <name type="scientific">Salinivibrio kushneri</name>
    <dbReference type="NCBI Taxonomy" id="1908198"/>
    <lineage>
        <taxon>Bacteria</taxon>
        <taxon>Pseudomonadati</taxon>
        <taxon>Pseudomonadota</taxon>
        <taxon>Gammaproteobacteria</taxon>
        <taxon>Vibrionales</taxon>
        <taxon>Vibrionaceae</taxon>
        <taxon>Salinivibrio</taxon>
    </lineage>
</organism>
<name>A0AA47KKW8_9GAMM</name>